<dbReference type="GO" id="GO:0006226">
    <property type="term" value="P:dUMP biosynthetic process"/>
    <property type="evidence" value="ECO:0007669"/>
    <property type="project" value="UniProtKB-UniRule"/>
</dbReference>
<dbReference type="InterPro" id="IPR036157">
    <property type="entry name" value="dUTPase-like_sf"/>
</dbReference>
<keyword evidence="5" id="KW-0479">Metal-binding</keyword>
<reference evidence="7" key="2">
    <citation type="submission" date="2021-04" db="EMBL/GenBank/DDBJ databases">
        <authorList>
            <person name="Dong X."/>
        </authorList>
    </citation>
    <scope>NUCLEOTIDE SEQUENCE</scope>
    <source>
        <strain evidence="7">ZWT</strain>
    </source>
</reference>
<evidence type="ECO:0000256" key="3">
    <source>
        <dbReference type="ARBA" id="ARBA00023080"/>
    </source>
</evidence>
<evidence type="ECO:0000313" key="7">
    <source>
        <dbReference type="EMBL" id="MCM1990109.1"/>
    </source>
</evidence>
<feature type="binding site" evidence="5">
    <location>
        <begin position="99"/>
        <end position="101"/>
    </location>
    <ligand>
        <name>substrate</name>
    </ligand>
</feature>
<keyword evidence="3 5" id="KW-0546">Nucleotide metabolism</keyword>
<dbReference type="NCBIfam" id="NF001862">
    <property type="entry name" value="PRK00601.1"/>
    <property type="match status" value="1"/>
</dbReference>
<feature type="binding site" evidence="5">
    <location>
        <position position="95"/>
    </location>
    <ligand>
        <name>substrate</name>
    </ligand>
</feature>
<dbReference type="GO" id="GO:0004170">
    <property type="term" value="F:dUTP diphosphatase activity"/>
    <property type="evidence" value="ECO:0007669"/>
    <property type="project" value="UniProtKB-UniRule"/>
</dbReference>
<comment type="pathway">
    <text evidence="5">Pyrimidine metabolism; dUMP biosynthesis; dUMP from dCTP (dUTP route): step 2/2.</text>
</comment>
<keyword evidence="2 5" id="KW-0378">Hydrolase</keyword>
<dbReference type="GO" id="GO:0000287">
    <property type="term" value="F:magnesium ion binding"/>
    <property type="evidence" value="ECO:0007669"/>
    <property type="project" value="UniProtKB-UniRule"/>
</dbReference>
<organism evidence="7 8">
    <name type="scientific">Oceanirhabdus seepicola</name>
    <dbReference type="NCBI Taxonomy" id="2828781"/>
    <lineage>
        <taxon>Bacteria</taxon>
        <taxon>Bacillati</taxon>
        <taxon>Bacillota</taxon>
        <taxon>Clostridia</taxon>
        <taxon>Eubacteriales</taxon>
        <taxon>Clostridiaceae</taxon>
        <taxon>Oceanirhabdus</taxon>
    </lineage>
</organism>
<evidence type="ECO:0000256" key="5">
    <source>
        <dbReference type="HAMAP-Rule" id="MF_00116"/>
    </source>
</evidence>
<comment type="function">
    <text evidence="5">This enzyme is involved in nucleotide metabolism: it produces dUMP, the immediate precursor of thymidine nucleotides and it decreases the intracellular concentration of dUTP so that uracil cannot be incorporated into DNA.</text>
</comment>
<dbReference type="NCBIfam" id="TIGR00576">
    <property type="entry name" value="dut"/>
    <property type="match status" value="1"/>
</dbReference>
<evidence type="ECO:0000256" key="2">
    <source>
        <dbReference type="ARBA" id="ARBA00022801"/>
    </source>
</evidence>
<feature type="domain" description="dUTPase-like" evidence="6">
    <location>
        <begin position="31"/>
        <end position="161"/>
    </location>
</feature>
<dbReference type="Gene3D" id="2.70.40.10">
    <property type="match status" value="1"/>
</dbReference>
<dbReference type="AlphaFoldDB" id="A0A9J6P2I2"/>
<dbReference type="InterPro" id="IPR008181">
    <property type="entry name" value="dUTPase"/>
</dbReference>
<dbReference type="PANTHER" id="PTHR11241">
    <property type="entry name" value="DEOXYURIDINE 5'-TRIPHOSPHATE NUCLEOTIDOHYDROLASE"/>
    <property type="match status" value="1"/>
</dbReference>
<protein>
    <recommendedName>
        <fullName evidence="5">Deoxyuridine 5'-triphosphate nucleotidohydrolase</fullName>
        <shortName evidence="5">dUTPase</shortName>
        <ecNumber evidence="5">3.6.1.23</ecNumber>
    </recommendedName>
    <alternativeName>
        <fullName evidence="5">dUTP pyrophosphatase</fullName>
    </alternativeName>
</protein>
<dbReference type="Proteomes" id="UP001056429">
    <property type="component" value="Unassembled WGS sequence"/>
</dbReference>
<evidence type="ECO:0000259" key="6">
    <source>
        <dbReference type="Pfam" id="PF00692"/>
    </source>
</evidence>
<accession>A0A9J6P2I2</accession>
<name>A0A9J6P2I2_9CLOT</name>
<comment type="caution">
    <text evidence="5">Lacks conserved residue(s) required for the propagation of feature annotation.</text>
</comment>
<dbReference type="PANTHER" id="PTHR11241:SF0">
    <property type="entry name" value="DEOXYURIDINE 5'-TRIPHOSPHATE NUCLEOTIDOHYDROLASE"/>
    <property type="match status" value="1"/>
</dbReference>
<evidence type="ECO:0000256" key="1">
    <source>
        <dbReference type="ARBA" id="ARBA00006581"/>
    </source>
</evidence>
<gene>
    <name evidence="5 7" type="primary">dut</name>
    <name evidence="7" type="ORF">KDK92_10200</name>
</gene>
<dbReference type="EMBL" id="JAGSOJ010000002">
    <property type="protein sequence ID" value="MCM1990109.1"/>
    <property type="molecule type" value="Genomic_DNA"/>
</dbReference>
<keyword evidence="5" id="KW-0460">Magnesium</keyword>
<dbReference type="EC" id="3.6.1.23" evidence="5"/>
<comment type="catalytic activity">
    <reaction evidence="4 5">
        <text>dUTP + H2O = dUMP + diphosphate + H(+)</text>
        <dbReference type="Rhea" id="RHEA:10248"/>
        <dbReference type="ChEBI" id="CHEBI:15377"/>
        <dbReference type="ChEBI" id="CHEBI:15378"/>
        <dbReference type="ChEBI" id="CHEBI:33019"/>
        <dbReference type="ChEBI" id="CHEBI:61555"/>
        <dbReference type="ChEBI" id="CHEBI:246422"/>
        <dbReference type="EC" id="3.6.1.23"/>
    </reaction>
</comment>
<evidence type="ECO:0000313" key="8">
    <source>
        <dbReference type="Proteomes" id="UP001056429"/>
    </source>
</evidence>
<dbReference type="HAMAP" id="MF_00116">
    <property type="entry name" value="dUTPase_bact"/>
    <property type="match status" value="1"/>
</dbReference>
<dbReference type="InterPro" id="IPR033704">
    <property type="entry name" value="dUTPase_trimeric"/>
</dbReference>
<comment type="caution">
    <text evidence="7">The sequence shown here is derived from an EMBL/GenBank/DDBJ whole genome shotgun (WGS) entry which is preliminary data.</text>
</comment>
<dbReference type="SUPFAM" id="SSF51283">
    <property type="entry name" value="dUTPase-like"/>
    <property type="match status" value="1"/>
</dbReference>
<dbReference type="InterPro" id="IPR029054">
    <property type="entry name" value="dUTPase-like"/>
</dbReference>
<proteinExistence type="inferred from homology"/>
<comment type="similarity">
    <text evidence="1 5">Belongs to the dUTPase family.</text>
</comment>
<sequence>MKNAHVVAVKNIKNAVELDNMKLNIKRLSSEAILPSFANKGDAGLDMFSIEEKIILPGESVLVSTGIAIQLPRNTEAQIRPRSGLALKHSLTVLNTPGTIDEGYRGEIKIILINHGKKEFKVTKGMKIAQMVVKPILDIEVIEVSTLSSSERGIGGFGSSGN</sequence>
<comment type="cofactor">
    <cofactor evidence="5">
        <name>Mg(2+)</name>
        <dbReference type="ChEBI" id="CHEBI:18420"/>
    </cofactor>
</comment>
<feature type="binding site" evidence="5">
    <location>
        <begin position="82"/>
        <end position="84"/>
    </location>
    <ligand>
        <name>substrate</name>
    </ligand>
</feature>
<dbReference type="GO" id="GO:0046081">
    <property type="term" value="P:dUTP catabolic process"/>
    <property type="evidence" value="ECO:0007669"/>
    <property type="project" value="InterPro"/>
</dbReference>
<evidence type="ECO:0000256" key="4">
    <source>
        <dbReference type="ARBA" id="ARBA00047686"/>
    </source>
</evidence>
<reference evidence="7" key="1">
    <citation type="journal article" date="2021" name="mSystems">
        <title>Bacteria and Archaea Synergistically Convert Glycine Betaine to Biogenic Methane in the Formosa Cold Seep of the South China Sea.</title>
        <authorList>
            <person name="Li L."/>
            <person name="Zhang W."/>
            <person name="Zhang S."/>
            <person name="Song L."/>
            <person name="Sun Q."/>
            <person name="Zhang H."/>
            <person name="Xiang H."/>
            <person name="Dong X."/>
        </authorList>
    </citation>
    <scope>NUCLEOTIDE SEQUENCE</scope>
    <source>
        <strain evidence="7">ZWT</strain>
    </source>
</reference>
<dbReference type="Pfam" id="PF00692">
    <property type="entry name" value="dUTPase"/>
    <property type="match status" value="1"/>
</dbReference>
<dbReference type="CDD" id="cd07557">
    <property type="entry name" value="trimeric_dUTPase"/>
    <property type="match status" value="1"/>
</dbReference>
<keyword evidence="8" id="KW-1185">Reference proteome</keyword>